<keyword evidence="3" id="KW-1185">Reference proteome</keyword>
<proteinExistence type="predicted"/>
<evidence type="ECO:0000256" key="1">
    <source>
        <dbReference type="SAM" id="MobiDB-lite"/>
    </source>
</evidence>
<reference evidence="2 3" key="1">
    <citation type="submission" date="2017-06" db="EMBL/GenBank/DDBJ databases">
        <authorList>
            <person name="Kim H.J."/>
            <person name="Triplett B.A."/>
        </authorList>
    </citation>
    <scope>NUCLEOTIDE SEQUENCE [LARGE SCALE GENOMIC DNA]</scope>
    <source>
        <strain evidence="2">FRACA_ARgP5</strain>
    </source>
</reference>
<dbReference type="InterPro" id="IPR021555">
    <property type="entry name" value="DUF3000"/>
</dbReference>
<dbReference type="Proteomes" id="UP000234331">
    <property type="component" value="Unassembled WGS sequence"/>
</dbReference>
<dbReference type="EMBL" id="FZMO01000042">
    <property type="protein sequence ID" value="SNQ46333.1"/>
    <property type="molecule type" value="Genomic_DNA"/>
</dbReference>
<evidence type="ECO:0008006" key="4">
    <source>
        <dbReference type="Google" id="ProtNLM"/>
    </source>
</evidence>
<evidence type="ECO:0000313" key="3">
    <source>
        <dbReference type="Proteomes" id="UP000234331"/>
    </source>
</evidence>
<dbReference type="Pfam" id="PF11452">
    <property type="entry name" value="DUF3000"/>
    <property type="match status" value="1"/>
</dbReference>
<accession>A0A2I2KL04</accession>
<evidence type="ECO:0000313" key="2">
    <source>
        <dbReference type="EMBL" id="SNQ46333.1"/>
    </source>
</evidence>
<name>A0A2I2KL04_9ACTN</name>
<sequence length="300" mass="31443">MSLRSPAPRPDYDPPAGHGGEFGEPAAAPRLPAPREVPVLREATGHRGTHRTLGSRPHATGSKAHAPASTQRDQGRRPNVAVMGAAQSFEASPQLFRMVTDALRAGITRLRPEITVHEVAAPNRLAPFAFALSGGLTGDAADAAAGRLIVLMDPDGQPAWQGSVRIVCYARASVDPEIATDPLLTDVAWSWLREALDSHGAQVRALGGTVTTTSSRRFGVLRPEGDTFDVELRCSWSPDWAEADLAPAADAPRPVADPSRSASSPAAANAHLLAFADLLAAMAGLPPALSGVVPLTQRRA</sequence>
<feature type="region of interest" description="Disordered" evidence="1">
    <location>
        <begin position="1"/>
        <end position="78"/>
    </location>
</feature>
<feature type="compositionally biased region" description="Low complexity" evidence="1">
    <location>
        <begin position="24"/>
        <end position="37"/>
    </location>
</feature>
<organism evidence="2 3">
    <name type="scientific">Frankia canadensis</name>
    <dbReference type="NCBI Taxonomy" id="1836972"/>
    <lineage>
        <taxon>Bacteria</taxon>
        <taxon>Bacillati</taxon>
        <taxon>Actinomycetota</taxon>
        <taxon>Actinomycetes</taxon>
        <taxon>Frankiales</taxon>
        <taxon>Frankiaceae</taxon>
        <taxon>Frankia</taxon>
    </lineage>
</organism>
<protein>
    <recommendedName>
        <fullName evidence="4">DUF3000 domain-containing protein</fullName>
    </recommendedName>
</protein>
<gene>
    <name evidence="2" type="ORF">FRACA_1360011</name>
</gene>
<dbReference type="AlphaFoldDB" id="A0A2I2KL04"/>